<dbReference type="InterPro" id="IPR020139">
    <property type="entry name" value="DUF2642"/>
</dbReference>
<gene>
    <name evidence="1" type="ORF">ACFQNG_11160</name>
</gene>
<dbReference type="Pfam" id="PF10842">
    <property type="entry name" value="DUF2642"/>
    <property type="match status" value="1"/>
</dbReference>
<organism evidence="1 2">
    <name type="scientific">Laceyella putida</name>
    <dbReference type="NCBI Taxonomy" id="110101"/>
    <lineage>
        <taxon>Bacteria</taxon>
        <taxon>Bacillati</taxon>
        <taxon>Bacillota</taxon>
        <taxon>Bacilli</taxon>
        <taxon>Bacillales</taxon>
        <taxon>Thermoactinomycetaceae</taxon>
        <taxon>Laceyella</taxon>
    </lineage>
</organism>
<proteinExistence type="predicted"/>
<accession>A0ABW2RKZ6</accession>
<dbReference type="Proteomes" id="UP001596500">
    <property type="component" value="Unassembled WGS sequence"/>
</dbReference>
<name>A0ABW2RKZ6_9BACL</name>
<dbReference type="EMBL" id="JBHTBW010000032">
    <property type="protein sequence ID" value="MFC7441671.1"/>
    <property type="molecule type" value="Genomic_DNA"/>
</dbReference>
<dbReference type="RefSeq" id="WP_379865019.1">
    <property type="nucleotide sequence ID" value="NZ_JBHTBW010000032.1"/>
</dbReference>
<comment type="caution">
    <text evidence="1">The sequence shown here is derived from an EMBL/GenBank/DDBJ whole genome shotgun (WGS) entry which is preliminary data.</text>
</comment>
<protein>
    <submittedName>
        <fullName evidence="1">DUF2642 domain-containing protein</fullName>
    </submittedName>
</protein>
<evidence type="ECO:0000313" key="2">
    <source>
        <dbReference type="Proteomes" id="UP001596500"/>
    </source>
</evidence>
<keyword evidence="2" id="KW-1185">Reference proteome</keyword>
<reference evidence="2" key="1">
    <citation type="journal article" date="2019" name="Int. J. Syst. Evol. Microbiol.">
        <title>The Global Catalogue of Microorganisms (GCM) 10K type strain sequencing project: providing services to taxonomists for standard genome sequencing and annotation.</title>
        <authorList>
            <consortium name="The Broad Institute Genomics Platform"/>
            <consortium name="The Broad Institute Genome Sequencing Center for Infectious Disease"/>
            <person name="Wu L."/>
            <person name="Ma J."/>
        </authorList>
    </citation>
    <scope>NUCLEOTIDE SEQUENCE [LARGE SCALE GENOMIC DNA]</scope>
    <source>
        <strain evidence="2">CGMCC 1.12942</strain>
    </source>
</reference>
<evidence type="ECO:0000313" key="1">
    <source>
        <dbReference type="EMBL" id="MFC7441671.1"/>
    </source>
</evidence>
<sequence>MRFVGEEEVFLYHLREMKGRYVKVAMKCKSVKGILRDVFPDHILVVTRHREYHIRLKTICYVSPLAEHYYYHDSD</sequence>